<sequence length="526" mass="60634">MTQASLEIQDSEEKVQSMRESQRRYLFVAYEFIQSTVFSGNGVYGRTIVSSLLQKDCDVVVVCAHPQIVKNDEKNTNKMQFLKEQMTVQDADKKKTMNDNRHNCWHTGACKQMENVGSTERLSKTSCFSHLLFVDYSACLASQVLVTILNLFTIKKTYFNFRVFHKNSNLTKSSKKNNEPVTVDVNDDDDVSFYVSVEKQCVDWSDQIIALCQMDLQALQQLSDSKLSSDSGGPHEKMWHVLYPPLQPAVHALALKTKPILNEQKFEGNRKYILCCVRISPEKNMMVFIDMLPYLQMERFADKNVSLFIVGSCNDVRYKQTLVSKLEHYSKQYHIPYVMHEFLQVDEFSVILRSSIVNVHTSLNEPYGMTIMESAAFQTPSIVHFQNIGAEEMMKKRTSSPSVFYSDLRDPKQLSIDVMKVLDMYFQNDSTYHKVSLNAQNIALGYGTDTFANVQWQQQMKALGLGFLKFSFYFFSSFFILHFYQDTAAFVELAFTSINKNYNDLSRGQKKFLLAILNKIKKKTLF</sequence>
<dbReference type="EMBL" id="ASPP01007698">
    <property type="protein sequence ID" value="ETO26699.1"/>
    <property type="molecule type" value="Genomic_DNA"/>
</dbReference>
<evidence type="ECO:0000259" key="3">
    <source>
        <dbReference type="Pfam" id="PF00534"/>
    </source>
</evidence>
<evidence type="ECO:0000313" key="5">
    <source>
        <dbReference type="Proteomes" id="UP000023152"/>
    </source>
</evidence>
<feature type="transmembrane region" description="Helical" evidence="2">
    <location>
        <begin position="462"/>
        <end position="484"/>
    </location>
</feature>
<dbReference type="Pfam" id="PF00534">
    <property type="entry name" value="Glycos_transf_1"/>
    <property type="match status" value="1"/>
</dbReference>
<dbReference type="InterPro" id="IPR001296">
    <property type="entry name" value="Glyco_trans_1"/>
</dbReference>
<gene>
    <name evidence="4" type="ORF">RFI_10435</name>
</gene>
<dbReference type="GO" id="GO:0016757">
    <property type="term" value="F:glycosyltransferase activity"/>
    <property type="evidence" value="ECO:0007669"/>
    <property type="project" value="UniProtKB-KW"/>
</dbReference>
<dbReference type="Proteomes" id="UP000023152">
    <property type="component" value="Unassembled WGS sequence"/>
</dbReference>
<name>X6NLT7_RETFI</name>
<proteinExistence type="predicted"/>
<keyword evidence="1" id="KW-0808">Transferase</keyword>
<dbReference type="AlphaFoldDB" id="X6NLT7"/>
<reference evidence="4 5" key="1">
    <citation type="journal article" date="2013" name="Curr. Biol.">
        <title>The Genome of the Foraminiferan Reticulomyxa filosa.</title>
        <authorList>
            <person name="Glockner G."/>
            <person name="Hulsmann N."/>
            <person name="Schleicher M."/>
            <person name="Noegel A.A."/>
            <person name="Eichinger L."/>
            <person name="Gallinger C."/>
            <person name="Pawlowski J."/>
            <person name="Sierra R."/>
            <person name="Euteneuer U."/>
            <person name="Pillet L."/>
            <person name="Moustafa A."/>
            <person name="Platzer M."/>
            <person name="Groth M."/>
            <person name="Szafranski K."/>
            <person name="Schliwa M."/>
        </authorList>
    </citation>
    <scope>NUCLEOTIDE SEQUENCE [LARGE SCALE GENOMIC DNA]</scope>
</reference>
<accession>X6NLT7</accession>
<feature type="domain" description="Glycosyl transferase family 1" evidence="3">
    <location>
        <begin position="262"/>
        <end position="423"/>
    </location>
</feature>
<keyword evidence="2" id="KW-0812">Transmembrane</keyword>
<comment type="caution">
    <text evidence="4">The sequence shown here is derived from an EMBL/GenBank/DDBJ whole genome shotgun (WGS) entry which is preliminary data.</text>
</comment>
<dbReference type="OMA" id="EGFMGPA"/>
<dbReference type="OrthoDB" id="1910256at2759"/>
<organism evidence="4 5">
    <name type="scientific">Reticulomyxa filosa</name>
    <dbReference type="NCBI Taxonomy" id="46433"/>
    <lineage>
        <taxon>Eukaryota</taxon>
        <taxon>Sar</taxon>
        <taxon>Rhizaria</taxon>
        <taxon>Retaria</taxon>
        <taxon>Foraminifera</taxon>
        <taxon>Monothalamids</taxon>
        <taxon>Reticulomyxidae</taxon>
        <taxon>Reticulomyxa</taxon>
    </lineage>
</organism>
<protein>
    <recommendedName>
        <fullName evidence="3">Glycosyl transferase family 1 domain-containing protein</fullName>
    </recommendedName>
</protein>
<evidence type="ECO:0000313" key="4">
    <source>
        <dbReference type="EMBL" id="ETO26699.1"/>
    </source>
</evidence>
<keyword evidence="5" id="KW-1185">Reference proteome</keyword>
<dbReference type="SUPFAM" id="SSF53756">
    <property type="entry name" value="UDP-Glycosyltransferase/glycogen phosphorylase"/>
    <property type="match status" value="1"/>
</dbReference>
<feature type="transmembrane region" description="Helical" evidence="2">
    <location>
        <begin position="131"/>
        <end position="152"/>
    </location>
</feature>
<evidence type="ECO:0000256" key="1">
    <source>
        <dbReference type="ARBA" id="ARBA00022676"/>
    </source>
</evidence>
<keyword evidence="2" id="KW-1133">Transmembrane helix</keyword>
<keyword evidence="2" id="KW-0472">Membrane</keyword>
<keyword evidence="1" id="KW-0328">Glycosyltransferase</keyword>
<dbReference type="Gene3D" id="3.40.50.2000">
    <property type="entry name" value="Glycogen Phosphorylase B"/>
    <property type="match status" value="1"/>
</dbReference>
<evidence type="ECO:0000256" key="2">
    <source>
        <dbReference type="SAM" id="Phobius"/>
    </source>
</evidence>